<dbReference type="HOGENOM" id="CLU_2647790_0_0_11"/>
<dbReference type="Proteomes" id="UP000018291">
    <property type="component" value="Unassembled WGS sequence"/>
</dbReference>
<proteinExistence type="predicted"/>
<dbReference type="EMBL" id="CANL01000008">
    <property type="protein sequence ID" value="CCM63077.1"/>
    <property type="molecule type" value="Genomic_DNA"/>
</dbReference>
<keyword evidence="3" id="KW-1185">Reference proteome</keyword>
<feature type="region of interest" description="Disordered" evidence="1">
    <location>
        <begin position="47"/>
        <end position="76"/>
    </location>
</feature>
<comment type="caution">
    <text evidence="2">The sequence shown here is derived from an EMBL/GenBank/DDBJ whole genome shotgun (WGS) entry which is preliminary data.</text>
</comment>
<name>R4Z3B0_9ACTN</name>
<dbReference type="AlphaFoldDB" id="R4Z3B0"/>
<sequence>MLLTLAQGVAGGLIGQNLVDPQKAELPEPYDPTTGFDENSLRARLQTNAPMVSPVSTRSMTSSSSRPSACRRREPG</sequence>
<protein>
    <submittedName>
        <fullName evidence="2">Uncharacterized protein</fullName>
    </submittedName>
</protein>
<reference evidence="2 3" key="1">
    <citation type="journal article" date="2013" name="ISME J.">
        <title>Metabolic model for the filamentous 'Candidatus Microthrix parvicella' based on genomic and metagenomic analyses.</title>
        <authorList>
            <person name="Jon McIlroy S."/>
            <person name="Kristiansen R."/>
            <person name="Albertsen M."/>
            <person name="Michael Karst S."/>
            <person name="Rossetti S."/>
            <person name="Lund Nielsen J."/>
            <person name="Tandoi V."/>
            <person name="James Seviour R."/>
            <person name="Nielsen P.H."/>
        </authorList>
    </citation>
    <scope>NUCLEOTIDE SEQUENCE [LARGE SCALE GENOMIC DNA]</scope>
    <source>
        <strain evidence="2 3">RN1</strain>
    </source>
</reference>
<evidence type="ECO:0000313" key="2">
    <source>
        <dbReference type="EMBL" id="CCM63077.1"/>
    </source>
</evidence>
<gene>
    <name evidence="2" type="ORF">BN381_160042</name>
</gene>
<evidence type="ECO:0000313" key="3">
    <source>
        <dbReference type="Proteomes" id="UP000018291"/>
    </source>
</evidence>
<organism evidence="2 3">
    <name type="scientific">Candidatus Neomicrothrix parvicella RN1</name>
    <dbReference type="NCBI Taxonomy" id="1229780"/>
    <lineage>
        <taxon>Bacteria</taxon>
        <taxon>Bacillati</taxon>
        <taxon>Actinomycetota</taxon>
        <taxon>Acidimicrobiia</taxon>
        <taxon>Acidimicrobiales</taxon>
        <taxon>Microthrixaceae</taxon>
        <taxon>Candidatus Neomicrothrix</taxon>
    </lineage>
</organism>
<evidence type="ECO:0000256" key="1">
    <source>
        <dbReference type="SAM" id="MobiDB-lite"/>
    </source>
</evidence>
<accession>R4Z3B0</accession>
<feature type="compositionally biased region" description="Low complexity" evidence="1">
    <location>
        <begin position="51"/>
        <end position="68"/>
    </location>
</feature>